<evidence type="ECO:0000256" key="2">
    <source>
        <dbReference type="ARBA" id="ARBA00022723"/>
    </source>
</evidence>
<evidence type="ECO:0000256" key="1">
    <source>
        <dbReference type="ARBA" id="ARBA00022485"/>
    </source>
</evidence>
<keyword evidence="1" id="KW-0004">4Fe-4S</keyword>
<dbReference type="Gene3D" id="1.10.15.40">
    <property type="entry name" value="Electron transport complex subunit B, putative Fe-S cluster"/>
    <property type="match status" value="1"/>
</dbReference>
<keyword evidence="4" id="KW-0411">Iron-sulfur</keyword>
<feature type="domain" description="4Fe-4S" evidence="5">
    <location>
        <begin position="29"/>
        <end position="89"/>
    </location>
</feature>
<dbReference type="Pfam" id="PF04060">
    <property type="entry name" value="FeS"/>
    <property type="match status" value="1"/>
</dbReference>
<protein>
    <submittedName>
        <fullName evidence="6">Electron transporter RnfB</fullName>
    </submittedName>
</protein>
<dbReference type="AlphaFoldDB" id="A0A9D1HPY7"/>
<dbReference type="PANTHER" id="PTHR43560:SF1">
    <property type="entry name" value="ION-TRANSLOCATING OXIDOREDUCTASE COMPLEX SUBUNIT B"/>
    <property type="match status" value="1"/>
</dbReference>
<evidence type="ECO:0000313" key="6">
    <source>
        <dbReference type="EMBL" id="HIU13354.1"/>
    </source>
</evidence>
<dbReference type="PANTHER" id="PTHR43560">
    <property type="entry name" value="ION-TRANSLOCATING OXIDOREDUCTASE COMPLEX SUBUNIT B"/>
    <property type="match status" value="1"/>
</dbReference>
<reference evidence="6" key="1">
    <citation type="submission" date="2020-10" db="EMBL/GenBank/DDBJ databases">
        <authorList>
            <person name="Gilroy R."/>
        </authorList>
    </citation>
    <scope>NUCLEOTIDE SEQUENCE</scope>
    <source>
        <strain evidence="6">CHK195-11698</strain>
    </source>
</reference>
<evidence type="ECO:0000259" key="5">
    <source>
        <dbReference type="PROSITE" id="PS51656"/>
    </source>
</evidence>
<evidence type="ECO:0000256" key="3">
    <source>
        <dbReference type="ARBA" id="ARBA00023004"/>
    </source>
</evidence>
<dbReference type="GO" id="GO:0046872">
    <property type="term" value="F:metal ion binding"/>
    <property type="evidence" value="ECO:0007669"/>
    <property type="project" value="UniProtKB-KW"/>
</dbReference>
<sequence>MINAILALAVIGAVLGVILGIADKYLKVEVDNRIEVVTSKLAGANCGGCGYPGCQGFATALVEGEVDKVSRCAPTSAEKKAEIVEFLNTTPGPDGNTLKVSL</sequence>
<accession>A0A9D1HPY7</accession>
<proteinExistence type="predicted"/>
<dbReference type="Proteomes" id="UP000824175">
    <property type="component" value="Unassembled WGS sequence"/>
</dbReference>
<dbReference type="InterPro" id="IPR007202">
    <property type="entry name" value="4Fe-4S_dom"/>
</dbReference>
<name>A0A9D1HPY7_9FIRM</name>
<keyword evidence="2" id="KW-0479">Metal-binding</keyword>
<dbReference type="EMBL" id="DVMJ01000040">
    <property type="protein sequence ID" value="HIU13354.1"/>
    <property type="molecule type" value="Genomic_DNA"/>
</dbReference>
<comment type="caution">
    <text evidence="6">The sequence shown here is derived from an EMBL/GenBank/DDBJ whole genome shotgun (WGS) entry which is preliminary data.</text>
</comment>
<organism evidence="6 7">
    <name type="scientific">Candidatus Fimiplasma intestinipullorum</name>
    <dbReference type="NCBI Taxonomy" id="2840825"/>
    <lineage>
        <taxon>Bacteria</taxon>
        <taxon>Bacillati</taxon>
        <taxon>Bacillota</taxon>
        <taxon>Clostridia</taxon>
        <taxon>Eubacteriales</taxon>
        <taxon>Candidatus Fimiplasma</taxon>
    </lineage>
</organism>
<dbReference type="PROSITE" id="PS51656">
    <property type="entry name" value="4FE4S"/>
    <property type="match status" value="1"/>
</dbReference>
<gene>
    <name evidence="6" type="ORF">IAD15_04720</name>
</gene>
<dbReference type="GO" id="GO:0051539">
    <property type="term" value="F:4 iron, 4 sulfur cluster binding"/>
    <property type="evidence" value="ECO:0007669"/>
    <property type="project" value="UniProtKB-KW"/>
</dbReference>
<evidence type="ECO:0000313" key="7">
    <source>
        <dbReference type="Proteomes" id="UP000824175"/>
    </source>
</evidence>
<keyword evidence="3" id="KW-0408">Iron</keyword>
<dbReference type="InterPro" id="IPR050395">
    <property type="entry name" value="4Fe4S_Ferredoxin_RnfB"/>
</dbReference>
<reference evidence="6" key="2">
    <citation type="journal article" date="2021" name="PeerJ">
        <title>Extensive microbial diversity within the chicken gut microbiome revealed by metagenomics and culture.</title>
        <authorList>
            <person name="Gilroy R."/>
            <person name="Ravi A."/>
            <person name="Getino M."/>
            <person name="Pursley I."/>
            <person name="Horton D.L."/>
            <person name="Alikhan N.F."/>
            <person name="Baker D."/>
            <person name="Gharbi K."/>
            <person name="Hall N."/>
            <person name="Watson M."/>
            <person name="Adriaenssens E.M."/>
            <person name="Foster-Nyarko E."/>
            <person name="Jarju S."/>
            <person name="Secka A."/>
            <person name="Antonio M."/>
            <person name="Oren A."/>
            <person name="Chaudhuri R.R."/>
            <person name="La Ragione R."/>
            <person name="Hildebrand F."/>
            <person name="Pallen M.J."/>
        </authorList>
    </citation>
    <scope>NUCLEOTIDE SEQUENCE</scope>
    <source>
        <strain evidence="6">CHK195-11698</strain>
    </source>
</reference>
<evidence type="ECO:0000256" key="4">
    <source>
        <dbReference type="ARBA" id="ARBA00023014"/>
    </source>
</evidence>